<reference evidence="2 3" key="1">
    <citation type="submission" date="2021-12" db="EMBL/GenBank/DDBJ databases">
        <title>Genome sequence of Kibdelosporangium philippinense ATCC 49844.</title>
        <authorList>
            <person name="Fedorov E.A."/>
            <person name="Omeragic M."/>
            <person name="Shalygina K.F."/>
            <person name="Maclea K.S."/>
        </authorList>
    </citation>
    <scope>NUCLEOTIDE SEQUENCE [LARGE SCALE GENOMIC DNA]</scope>
    <source>
        <strain evidence="2 3">ATCC 49844</strain>
    </source>
</reference>
<feature type="domain" description="DUF4440" evidence="1">
    <location>
        <begin position="7"/>
        <end position="113"/>
    </location>
</feature>
<gene>
    <name evidence="2" type="ORF">LWC34_27105</name>
</gene>
<name>A0ABS8ZF69_9PSEU</name>
<protein>
    <submittedName>
        <fullName evidence="2">Nuclear transport factor 2 family protein</fullName>
    </submittedName>
</protein>
<evidence type="ECO:0000313" key="3">
    <source>
        <dbReference type="Proteomes" id="UP001521150"/>
    </source>
</evidence>
<accession>A0ABS8ZF69</accession>
<evidence type="ECO:0000259" key="1">
    <source>
        <dbReference type="Pfam" id="PF14534"/>
    </source>
</evidence>
<comment type="caution">
    <text evidence="2">The sequence shown here is derived from an EMBL/GenBank/DDBJ whole genome shotgun (WGS) entry which is preliminary data.</text>
</comment>
<dbReference type="InterPro" id="IPR027843">
    <property type="entry name" value="DUF4440"/>
</dbReference>
<dbReference type="Gene3D" id="3.10.450.50">
    <property type="match status" value="1"/>
</dbReference>
<dbReference type="Proteomes" id="UP001521150">
    <property type="component" value="Unassembled WGS sequence"/>
</dbReference>
<dbReference type="InterPro" id="IPR032710">
    <property type="entry name" value="NTF2-like_dom_sf"/>
</dbReference>
<dbReference type="Pfam" id="PF14534">
    <property type="entry name" value="DUF4440"/>
    <property type="match status" value="1"/>
</dbReference>
<proteinExistence type="predicted"/>
<keyword evidence="3" id="KW-1185">Reference proteome</keyword>
<sequence>MSIEQTLLELEEELWRANREGDGAFYDKMLRADALGVSRYGLYDKDQAVKLINVNDNPFTRSAISDAKVRVVNETAALVTYKVDYTALIDGAEQDFTALATSVYSLEDGEWRVVLHQQS</sequence>
<dbReference type="RefSeq" id="WP_233727936.1">
    <property type="nucleotide sequence ID" value="NZ_JAJVCN010000002.1"/>
</dbReference>
<dbReference type="SUPFAM" id="SSF54427">
    <property type="entry name" value="NTF2-like"/>
    <property type="match status" value="1"/>
</dbReference>
<dbReference type="EMBL" id="JAJVCN010000002">
    <property type="protein sequence ID" value="MCE7006469.1"/>
    <property type="molecule type" value="Genomic_DNA"/>
</dbReference>
<evidence type="ECO:0000313" key="2">
    <source>
        <dbReference type="EMBL" id="MCE7006469.1"/>
    </source>
</evidence>
<organism evidence="2 3">
    <name type="scientific">Kibdelosporangium philippinense</name>
    <dbReference type="NCBI Taxonomy" id="211113"/>
    <lineage>
        <taxon>Bacteria</taxon>
        <taxon>Bacillati</taxon>
        <taxon>Actinomycetota</taxon>
        <taxon>Actinomycetes</taxon>
        <taxon>Pseudonocardiales</taxon>
        <taxon>Pseudonocardiaceae</taxon>
        <taxon>Kibdelosporangium</taxon>
    </lineage>
</organism>